<dbReference type="InterPro" id="IPR036397">
    <property type="entry name" value="RNaseH_sf"/>
</dbReference>
<organism evidence="2 3">
    <name type="scientific">Fomitopsis schrenkii</name>
    <name type="common">Brown rot fungus</name>
    <dbReference type="NCBI Taxonomy" id="2126942"/>
    <lineage>
        <taxon>Eukaryota</taxon>
        <taxon>Fungi</taxon>
        <taxon>Dikarya</taxon>
        <taxon>Basidiomycota</taxon>
        <taxon>Agaricomycotina</taxon>
        <taxon>Agaricomycetes</taxon>
        <taxon>Polyporales</taxon>
        <taxon>Fomitopsis</taxon>
    </lineage>
</organism>
<protein>
    <recommendedName>
        <fullName evidence="4">Tc1-like transposase DDE domain-containing protein</fullName>
    </recommendedName>
</protein>
<accession>S8F3G8</accession>
<reference evidence="2 3" key="1">
    <citation type="journal article" date="2012" name="Science">
        <title>The Paleozoic origin of enzymatic lignin decomposition reconstructed from 31 fungal genomes.</title>
        <authorList>
            <person name="Floudas D."/>
            <person name="Binder M."/>
            <person name="Riley R."/>
            <person name="Barry K."/>
            <person name="Blanchette R.A."/>
            <person name="Henrissat B."/>
            <person name="Martinez A.T."/>
            <person name="Otillar R."/>
            <person name="Spatafora J.W."/>
            <person name="Yadav J.S."/>
            <person name="Aerts A."/>
            <person name="Benoit I."/>
            <person name="Boyd A."/>
            <person name="Carlson A."/>
            <person name="Copeland A."/>
            <person name="Coutinho P.M."/>
            <person name="de Vries R.P."/>
            <person name="Ferreira P."/>
            <person name="Findley K."/>
            <person name="Foster B."/>
            <person name="Gaskell J."/>
            <person name="Glotzer D."/>
            <person name="Gorecki P."/>
            <person name="Heitman J."/>
            <person name="Hesse C."/>
            <person name="Hori C."/>
            <person name="Igarashi K."/>
            <person name="Jurgens J.A."/>
            <person name="Kallen N."/>
            <person name="Kersten P."/>
            <person name="Kohler A."/>
            <person name="Kuees U."/>
            <person name="Kumar T.K.A."/>
            <person name="Kuo A."/>
            <person name="LaButti K."/>
            <person name="Larrondo L.F."/>
            <person name="Lindquist E."/>
            <person name="Ling A."/>
            <person name="Lombard V."/>
            <person name="Lucas S."/>
            <person name="Lundell T."/>
            <person name="Martin R."/>
            <person name="McLaughlin D.J."/>
            <person name="Morgenstern I."/>
            <person name="Morin E."/>
            <person name="Murat C."/>
            <person name="Nagy L.G."/>
            <person name="Nolan M."/>
            <person name="Ohm R.A."/>
            <person name="Patyshakuliyeva A."/>
            <person name="Rokas A."/>
            <person name="Ruiz-Duenas F.J."/>
            <person name="Sabat G."/>
            <person name="Salamov A."/>
            <person name="Samejima M."/>
            <person name="Schmutz J."/>
            <person name="Slot J.C."/>
            <person name="St John F."/>
            <person name="Stenlid J."/>
            <person name="Sun H."/>
            <person name="Sun S."/>
            <person name="Syed K."/>
            <person name="Tsang A."/>
            <person name="Wiebenga A."/>
            <person name="Young D."/>
            <person name="Pisabarro A."/>
            <person name="Eastwood D.C."/>
            <person name="Martin F."/>
            <person name="Cullen D."/>
            <person name="Grigoriev I.V."/>
            <person name="Hibbett D.S."/>
        </authorList>
    </citation>
    <scope>NUCLEOTIDE SEQUENCE</scope>
    <source>
        <strain evidence="3">FP-58527</strain>
    </source>
</reference>
<evidence type="ECO:0000313" key="2">
    <source>
        <dbReference type="EMBL" id="EPS96300.1"/>
    </source>
</evidence>
<evidence type="ECO:0000313" key="3">
    <source>
        <dbReference type="Proteomes" id="UP000015241"/>
    </source>
</evidence>
<dbReference type="PANTHER" id="PTHR35871:SF1">
    <property type="entry name" value="CXC1-LIKE CYSTEINE CLUSTER ASSOCIATED WITH KDZ TRANSPOSASES DOMAIN-CONTAINING PROTEIN"/>
    <property type="match status" value="1"/>
</dbReference>
<gene>
    <name evidence="2" type="ORF">FOMPIDRAFT_1130816</name>
</gene>
<dbReference type="AlphaFoldDB" id="S8F3G8"/>
<proteinExistence type="predicted"/>
<name>S8F3G8_FOMSC</name>
<dbReference type="InParanoid" id="S8F3G8"/>
<dbReference type="GO" id="GO:0003676">
    <property type="term" value="F:nucleic acid binding"/>
    <property type="evidence" value="ECO:0007669"/>
    <property type="project" value="InterPro"/>
</dbReference>
<evidence type="ECO:0008006" key="4">
    <source>
        <dbReference type="Google" id="ProtNLM"/>
    </source>
</evidence>
<evidence type="ECO:0000256" key="1">
    <source>
        <dbReference type="SAM" id="MobiDB-lite"/>
    </source>
</evidence>
<keyword evidence="3" id="KW-1185">Reference proteome</keyword>
<dbReference type="eggNOG" id="ENOG502SIZV">
    <property type="taxonomic scope" value="Eukaryota"/>
</dbReference>
<sequence length="534" mass="61134">MPWKKASIEAVQAHDSGSGTADSVRQWCRAYIADRDDLPYNRYGTWNESILEDDELVSEIHLHLQGVGKERKAKDVVDFFKSAEVQEKYELDGYAPCLSTAQRWMHRMDYRWGRGPKGQYIDGHEREDVVAYRQEIFLPTLANHEDRIRTYDRDGNTIPYSGPRPMTRRLVIWFHDESTFYANDRRRVFWVHKDEKAVPEPKGEGPSLMVADFISADYGWLGSPDGDESARVYFKAGKERDGYFTSDEIVAQLDKAMDVIKKLYPDDDHLFILDNATTHLKRADDAISARKMPKGPSPARSGGSTQRFGVDIKTKGADGNLVHGANGKPLKHRVNMSDTVFADGTTQYLYYPDAFPEHPELAGKFKGMAQLLIERYPERHAKIKGLKTECSKFNCAKGRTDCCCRRMLFVEKELADVQSLVEEACTARGIPALFLPKFHPELNPIEQCWGYAKRRYRSYPASSKEADLERNVRTALQAVPIESIRRFATRSFRFMDAYRKGLNGQQAAYAGKKYRGHRVIPESIFADLDREKLR</sequence>
<dbReference type="OrthoDB" id="6511194at2759"/>
<feature type="region of interest" description="Disordered" evidence="1">
    <location>
        <begin position="289"/>
        <end position="309"/>
    </location>
</feature>
<dbReference type="HOGENOM" id="CLU_005726_1_0_1"/>
<dbReference type="PANTHER" id="PTHR35871">
    <property type="entry name" value="EXPRESSED PROTEIN"/>
    <property type="match status" value="1"/>
</dbReference>
<dbReference type="Proteomes" id="UP000015241">
    <property type="component" value="Unassembled WGS sequence"/>
</dbReference>
<dbReference type="EMBL" id="KE504191">
    <property type="protein sequence ID" value="EPS96300.1"/>
    <property type="molecule type" value="Genomic_DNA"/>
</dbReference>
<dbReference type="Gene3D" id="3.30.420.10">
    <property type="entry name" value="Ribonuclease H-like superfamily/Ribonuclease H"/>
    <property type="match status" value="1"/>
</dbReference>
<dbReference type="STRING" id="743788.S8F3G8"/>